<evidence type="ECO:0000313" key="2">
    <source>
        <dbReference type="Proteomes" id="UP000829291"/>
    </source>
</evidence>
<dbReference type="Proteomes" id="UP000829291">
    <property type="component" value="Chromosome 3"/>
</dbReference>
<dbReference type="PANTHER" id="PTHR21581:SF6">
    <property type="entry name" value="TRAFFICKING PROTEIN PARTICLE COMPLEX SUBUNIT 12"/>
    <property type="match status" value="1"/>
</dbReference>
<keyword evidence="2" id="KW-1185">Reference proteome</keyword>
<accession>A0A6J0BWT4</accession>
<feature type="repeat" description="TPR" evidence="1">
    <location>
        <begin position="412"/>
        <end position="445"/>
    </location>
</feature>
<reference evidence="3" key="1">
    <citation type="submission" date="2025-08" db="UniProtKB">
        <authorList>
            <consortium name="RefSeq"/>
        </authorList>
    </citation>
    <scope>IDENTIFICATION</scope>
    <source>
        <tissue evidence="3">Thorax and Abdomen</tissue>
    </source>
</reference>
<dbReference type="KEGG" id="nlo:107223659"/>
<evidence type="ECO:0000256" key="1">
    <source>
        <dbReference type="PROSITE-ProRule" id="PRU00339"/>
    </source>
</evidence>
<keyword evidence="1" id="KW-0802">TPR repeat</keyword>
<dbReference type="InterPro" id="IPR011990">
    <property type="entry name" value="TPR-like_helical_dom_sf"/>
</dbReference>
<name>A0A6J0BWT4_NEOLC</name>
<dbReference type="OrthoDB" id="428342at2759"/>
<dbReference type="AlphaFoldDB" id="A0A6J0BWT4"/>
<dbReference type="RefSeq" id="XP_015518895.1">
    <property type="nucleotide sequence ID" value="XM_015663409.2"/>
</dbReference>
<dbReference type="GO" id="GO:0005794">
    <property type="term" value="C:Golgi apparatus"/>
    <property type="evidence" value="ECO:0007669"/>
    <property type="project" value="TreeGrafter"/>
</dbReference>
<dbReference type="SMART" id="SM00028">
    <property type="entry name" value="TPR"/>
    <property type="match status" value="2"/>
</dbReference>
<sequence>MADKSSLFQLSDNIAGLSDDSKPSGDTGLGRYFSNTTHTIFDEIVPPEKQDMLEQPSASASPRPVFDSFLTDPSNSFLENSLSDAAEQVSDHVTASDIHRDAWIPSDQTKKVLASIATSTPGSNFPDRENLTMPGLTLQGDLTDTTKEAAIHFLGEEENIHRNVLTASDVTQDERGLRNLIQTGCYRAAINLTGRLLAIYGQGYGKINHPSKHTPHSLQLWFTRLALLAKLKHVEVLENESKPFGNLDKPDMFFTFYPELYGTRPGSMACFAFRLLLAEIPAYCNKPRVALDNLHKVLSTVKQIIKNLKKGFGEDGGRLKFTPTERDDAIRLWVGRESRVLISVVNCALTLKNYILAVDILESLSEGTDWNPEQRQILKSAISRVLLLLGDVSAAEKQFADGRESFQNPSNSKELTDRGLMAVAQNAFQEAYNCFKKASVLEPSNIMLVNNMAVCLLYNGQLQAAVHLLESALVRNPTKGLQEALLLNICTLYELHTTHSTQPKLHLLRQLNRYKGDAIAVQCLKLSL</sequence>
<gene>
    <name evidence="3" type="primary">LOC107223659</name>
</gene>
<dbReference type="InterPro" id="IPR019734">
    <property type="entry name" value="TPR_rpt"/>
</dbReference>
<proteinExistence type="predicted"/>
<dbReference type="Gene3D" id="1.25.40.10">
    <property type="entry name" value="Tetratricopeptide repeat domain"/>
    <property type="match status" value="1"/>
</dbReference>
<dbReference type="PANTHER" id="PTHR21581">
    <property type="entry name" value="D-ALANYL-D-ALANINE CARBOXYPEPTIDASE"/>
    <property type="match status" value="1"/>
</dbReference>
<organism evidence="3">
    <name type="scientific">Neodiprion lecontei</name>
    <name type="common">Redheaded pine sawfly</name>
    <dbReference type="NCBI Taxonomy" id="441921"/>
    <lineage>
        <taxon>Eukaryota</taxon>
        <taxon>Metazoa</taxon>
        <taxon>Ecdysozoa</taxon>
        <taxon>Arthropoda</taxon>
        <taxon>Hexapoda</taxon>
        <taxon>Insecta</taxon>
        <taxon>Pterygota</taxon>
        <taxon>Neoptera</taxon>
        <taxon>Endopterygota</taxon>
        <taxon>Hymenoptera</taxon>
        <taxon>Tenthredinoidea</taxon>
        <taxon>Diprionidae</taxon>
        <taxon>Diprioninae</taxon>
        <taxon>Neodiprion</taxon>
    </lineage>
</organism>
<dbReference type="GO" id="GO:0030008">
    <property type="term" value="C:TRAPP complex"/>
    <property type="evidence" value="ECO:0007669"/>
    <property type="project" value="TreeGrafter"/>
</dbReference>
<dbReference type="InParanoid" id="A0A6J0BWT4"/>
<dbReference type="Pfam" id="PF04733">
    <property type="entry name" value="Coatomer_E"/>
    <property type="match status" value="1"/>
</dbReference>
<evidence type="ECO:0000313" key="3">
    <source>
        <dbReference type="RefSeq" id="XP_015518895.1"/>
    </source>
</evidence>
<dbReference type="GeneID" id="107223659"/>
<dbReference type="SUPFAM" id="SSF48452">
    <property type="entry name" value="TPR-like"/>
    <property type="match status" value="1"/>
</dbReference>
<protein>
    <submittedName>
        <fullName evidence="3">Trafficking protein particle complex subunit 12</fullName>
    </submittedName>
</protein>
<dbReference type="PROSITE" id="PS50005">
    <property type="entry name" value="TPR"/>
    <property type="match status" value="1"/>
</dbReference>
<dbReference type="FunCoup" id="A0A6J0BWT4">
    <property type="interactions" value="1173"/>
</dbReference>